<evidence type="ECO:0000313" key="3">
    <source>
        <dbReference type="Proteomes" id="UP000291236"/>
    </source>
</evidence>
<evidence type="ECO:0000256" key="1">
    <source>
        <dbReference type="SAM" id="MobiDB-lite"/>
    </source>
</evidence>
<dbReference type="KEGG" id="sbf:JCM31447_12040"/>
<protein>
    <submittedName>
        <fullName evidence="2">Uncharacterized protein</fullName>
    </submittedName>
</protein>
<dbReference type="AlphaFoldDB" id="A0A4P2VJB0"/>
<reference evidence="2 3" key="1">
    <citation type="submission" date="2018-12" db="EMBL/GenBank/DDBJ databases">
        <title>Rubrispira sanarue gen. nov., sp., nov., a member of the order Silvanigrellales, isolated from a brackish lake in Hamamatsu Japan.</title>
        <authorList>
            <person name="Maejima Y."/>
            <person name="Iino T."/>
            <person name="Muraguchi Y."/>
            <person name="Fukuda K."/>
            <person name="Nojiri H."/>
            <person name="Ohkuma M."/>
            <person name="Moriuchi R."/>
            <person name="Dohra H."/>
            <person name="Kimbara K."/>
            <person name="Shintani M."/>
        </authorList>
    </citation>
    <scope>NUCLEOTIDE SEQUENCE [LARGE SCALE GENOMIC DNA]</scope>
    <source>
        <strain evidence="2 3">RF1110005</strain>
    </source>
</reference>
<proteinExistence type="predicted"/>
<feature type="compositionally biased region" description="Basic and acidic residues" evidence="1">
    <location>
        <begin position="62"/>
        <end position="82"/>
    </location>
</feature>
<accession>A0A4P2VJB0</accession>
<keyword evidence="3" id="KW-1185">Reference proteome</keyword>
<organism evidence="2 3">
    <name type="scientific">Fluviispira sanaruensis</name>
    <dbReference type="NCBI Taxonomy" id="2493639"/>
    <lineage>
        <taxon>Bacteria</taxon>
        <taxon>Pseudomonadati</taxon>
        <taxon>Bdellovibrionota</taxon>
        <taxon>Oligoflexia</taxon>
        <taxon>Silvanigrellales</taxon>
        <taxon>Silvanigrellaceae</taxon>
        <taxon>Fluviispira</taxon>
    </lineage>
</organism>
<dbReference type="RefSeq" id="WP_130607514.1">
    <property type="nucleotide sequence ID" value="NZ_AP019368.1"/>
</dbReference>
<dbReference type="Proteomes" id="UP000291236">
    <property type="component" value="Chromosome"/>
</dbReference>
<gene>
    <name evidence="2" type="ORF">JCM31447_12040</name>
</gene>
<feature type="region of interest" description="Disordered" evidence="1">
    <location>
        <begin position="61"/>
        <end position="82"/>
    </location>
</feature>
<name>A0A4P2VJB0_FLUSA</name>
<dbReference type="EMBL" id="AP019368">
    <property type="protein sequence ID" value="BBH52761.1"/>
    <property type="molecule type" value="Genomic_DNA"/>
</dbReference>
<sequence length="82" mass="9509">MYKKNILLFVCLFIPIYSYPDEFNKDYNSNNKAEIDNLESSESVFNKLKFENGEIIVSDNSIDEHNASASPKEKEDINKNIQ</sequence>
<evidence type="ECO:0000313" key="2">
    <source>
        <dbReference type="EMBL" id="BBH52761.1"/>
    </source>
</evidence>